<evidence type="ECO:0000313" key="3">
    <source>
        <dbReference type="Proteomes" id="UP001222027"/>
    </source>
</evidence>
<gene>
    <name evidence="2" type="ORF">OPV22_018453</name>
</gene>
<name>A0AAV8QZJ2_ENSVE</name>
<dbReference type="AlphaFoldDB" id="A0AAV8QZJ2"/>
<accession>A0AAV8QZJ2</accession>
<dbReference type="Proteomes" id="UP001222027">
    <property type="component" value="Unassembled WGS sequence"/>
</dbReference>
<evidence type="ECO:0000256" key="1">
    <source>
        <dbReference type="SAM" id="MobiDB-lite"/>
    </source>
</evidence>
<feature type="compositionally biased region" description="Basic and acidic residues" evidence="1">
    <location>
        <begin position="76"/>
        <end position="85"/>
    </location>
</feature>
<protein>
    <submittedName>
        <fullName evidence="2">Uncharacterized protein</fullName>
    </submittedName>
</protein>
<comment type="caution">
    <text evidence="2">The sequence shown here is derived from an EMBL/GenBank/DDBJ whole genome shotgun (WGS) entry which is preliminary data.</text>
</comment>
<reference evidence="2 3" key="1">
    <citation type="submission" date="2022-12" db="EMBL/GenBank/DDBJ databases">
        <title>Chromosome-scale assembly of the Ensete ventricosum genome.</title>
        <authorList>
            <person name="Dussert Y."/>
            <person name="Stocks J."/>
            <person name="Wendawek A."/>
            <person name="Woldeyes F."/>
            <person name="Nichols R.A."/>
            <person name="Borrell J.S."/>
        </authorList>
    </citation>
    <scope>NUCLEOTIDE SEQUENCE [LARGE SCALE GENOMIC DNA]</scope>
    <source>
        <strain evidence="3">cv. Maze</strain>
        <tissue evidence="2">Seeds</tissue>
    </source>
</reference>
<keyword evidence="3" id="KW-1185">Reference proteome</keyword>
<dbReference type="EMBL" id="JAQQAF010000005">
    <property type="protein sequence ID" value="KAJ8485968.1"/>
    <property type="molecule type" value="Genomic_DNA"/>
</dbReference>
<organism evidence="2 3">
    <name type="scientific">Ensete ventricosum</name>
    <name type="common">Abyssinian banana</name>
    <name type="synonym">Musa ensete</name>
    <dbReference type="NCBI Taxonomy" id="4639"/>
    <lineage>
        <taxon>Eukaryota</taxon>
        <taxon>Viridiplantae</taxon>
        <taxon>Streptophyta</taxon>
        <taxon>Embryophyta</taxon>
        <taxon>Tracheophyta</taxon>
        <taxon>Spermatophyta</taxon>
        <taxon>Magnoliopsida</taxon>
        <taxon>Liliopsida</taxon>
        <taxon>Zingiberales</taxon>
        <taxon>Musaceae</taxon>
        <taxon>Ensete</taxon>
    </lineage>
</organism>
<feature type="region of interest" description="Disordered" evidence="1">
    <location>
        <begin position="45"/>
        <end position="96"/>
    </location>
</feature>
<sequence length="121" mass="13767">MEWDVRNMREHISSYKNACPSQLLATEEERRKKLTISLSLPPGLLQMKKMPQSSAVADIKQGREKMRRQPSSPPLGKEEEEKNARELGLQLPKRHPPSCSSLPFFSLFLLSSSKHDPSLVI</sequence>
<proteinExistence type="predicted"/>
<evidence type="ECO:0000313" key="2">
    <source>
        <dbReference type="EMBL" id="KAJ8485968.1"/>
    </source>
</evidence>